<feature type="region of interest" description="Disordered" evidence="1">
    <location>
        <begin position="80"/>
        <end position="99"/>
    </location>
</feature>
<feature type="region of interest" description="Disordered" evidence="1">
    <location>
        <begin position="1"/>
        <end position="47"/>
    </location>
</feature>
<reference evidence="2" key="2">
    <citation type="submission" date="2012-06" db="EMBL/GenBank/DDBJ databases">
        <authorList>
            <person name="Yu Y."/>
            <person name="Currie J."/>
            <person name="Lomeli R."/>
            <person name="Angelova A."/>
            <person name="Collura K."/>
            <person name="Wissotski M."/>
            <person name="Campos D."/>
            <person name="Kudrna D."/>
            <person name="Golser W."/>
            <person name="Ashely E."/>
            <person name="Descour A."/>
            <person name="Fernandes J."/>
            <person name="Soderlund C."/>
            <person name="Walbot V."/>
        </authorList>
    </citation>
    <scope>NUCLEOTIDE SEQUENCE</scope>
    <source>
        <strain evidence="2">B73</strain>
    </source>
</reference>
<reference evidence="2" key="1">
    <citation type="journal article" date="2009" name="PLoS Genet.">
        <title>Sequencing, mapping, and analysis of 27,455 maize full-length cDNAs.</title>
        <authorList>
            <person name="Soderlund C."/>
            <person name="Descour A."/>
            <person name="Kudrna D."/>
            <person name="Bomhoff M."/>
            <person name="Boyd L."/>
            <person name="Currie J."/>
            <person name="Angelova A."/>
            <person name="Collura K."/>
            <person name="Wissotski M."/>
            <person name="Ashley E."/>
            <person name="Morrow D."/>
            <person name="Fernandes J."/>
            <person name="Walbot V."/>
            <person name="Yu Y."/>
        </authorList>
    </citation>
    <scope>NUCLEOTIDE SEQUENCE</scope>
    <source>
        <strain evidence="2">B73</strain>
    </source>
</reference>
<proteinExistence type="evidence at transcript level"/>
<evidence type="ECO:0000256" key="1">
    <source>
        <dbReference type="SAM" id="MobiDB-lite"/>
    </source>
</evidence>
<accession>C0PL60</accession>
<feature type="compositionally biased region" description="Basic and acidic residues" evidence="1">
    <location>
        <begin position="20"/>
        <end position="30"/>
    </location>
</feature>
<organism evidence="2">
    <name type="scientific">Zea mays</name>
    <name type="common">Maize</name>
    <dbReference type="NCBI Taxonomy" id="4577"/>
    <lineage>
        <taxon>Eukaryota</taxon>
        <taxon>Viridiplantae</taxon>
        <taxon>Streptophyta</taxon>
        <taxon>Embryophyta</taxon>
        <taxon>Tracheophyta</taxon>
        <taxon>Spermatophyta</taxon>
        <taxon>Magnoliopsida</taxon>
        <taxon>Liliopsida</taxon>
        <taxon>Poales</taxon>
        <taxon>Poaceae</taxon>
        <taxon>PACMAD clade</taxon>
        <taxon>Panicoideae</taxon>
        <taxon>Andropogonodae</taxon>
        <taxon>Andropogoneae</taxon>
        <taxon>Tripsacinae</taxon>
        <taxon>Zea</taxon>
    </lineage>
</organism>
<protein>
    <submittedName>
        <fullName evidence="2">Uncharacterized protein</fullName>
    </submittedName>
</protein>
<dbReference type="AlphaFoldDB" id="C0PL60"/>
<evidence type="ECO:0000313" key="2">
    <source>
        <dbReference type="EMBL" id="ACN35926.1"/>
    </source>
</evidence>
<name>C0PL60_MAIZE</name>
<sequence>MRGESTGSRASIPYRTGTLQERRRDVDGRRTAGAAVDGQAERPGAMVSPLPLSLASGYAATRLLRRLKIPVMRWNGMRRGRAGRRGEERRGEERRARPPCRQLTHTCIGFF</sequence>
<dbReference type="EMBL" id="BT069029">
    <property type="protein sequence ID" value="ACN35926.1"/>
    <property type="molecule type" value="mRNA"/>
</dbReference>
<feature type="compositionally biased region" description="Basic and acidic residues" evidence="1">
    <location>
        <begin position="84"/>
        <end position="96"/>
    </location>
</feature>